<comment type="cofactor">
    <cofactor evidence="1">
        <name>Ca(2+)</name>
        <dbReference type="ChEBI" id="CHEBI:29108"/>
    </cofactor>
</comment>
<dbReference type="PANTHER" id="PTHR11742">
    <property type="entry name" value="MANNOSYL-OLIGOSACCHARIDE ALPHA-1,2-MANNOSIDASE-RELATED"/>
    <property type="match status" value="1"/>
</dbReference>
<dbReference type="InterPro" id="IPR012341">
    <property type="entry name" value="6hp_glycosidase-like_sf"/>
</dbReference>
<comment type="similarity">
    <text evidence="3 10">Belongs to the glycosyl hydrolase 47 family.</text>
</comment>
<keyword evidence="4" id="KW-0479">Metal-binding</keyword>
<evidence type="ECO:0000313" key="11">
    <source>
        <dbReference type="EMBL" id="KAF7728858.1"/>
    </source>
</evidence>
<dbReference type="AlphaFoldDB" id="A0A8H7BS37"/>
<dbReference type="PANTHER" id="PTHR11742:SF55">
    <property type="entry name" value="ENDOPLASMIC RETICULUM MANNOSYL-OLIGOSACCHARIDE 1,2-ALPHA-MANNOSIDASE"/>
    <property type="match status" value="1"/>
</dbReference>
<evidence type="ECO:0000256" key="3">
    <source>
        <dbReference type="ARBA" id="ARBA00007658"/>
    </source>
</evidence>
<evidence type="ECO:0000256" key="6">
    <source>
        <dbReference type="ARBA" id="ARBA00022837"/>
    </source>
</evidence>
<dbReference type="EC" id="3.2.1.-" evidence="10"/>
<proteinExistence type="inferred from homology"/>
<evidence type="ECO:0000256" key="1">
    <source>
        <dbReference type="ARBA" id="ARBA00001913"/>
    </source>
</evidence>
<gene>
    <name evidence="11" type="ORF">EC973_005484</name>
</gene>
<accession>A0A8H7BS37</accession>
<dbReference type="Proteomes" id="UP000605846">
    <property type="component" value="Unassembled WGS sequence"/>
</dbReference>
<dbReference type="GO" id="GO:0036503">
    <property type="term" value="P:ERAD pathway"/>
    <property type="evidence" value="ECO:0007669"/>
    <property type="project" value="UniProtKB-ARBA"/>
</dbReference>
<name>A0A8H7BS37_9FUNG</name>
<comment type="caution">
    <text evidence="11">The sequence shown here is derived from an EMBL/GenBank/DDBJ whole genome shotgun (WGS) entry which is preliminary data.</text>
</comment>
<evidence type="ECO:0000256" key="2">
    <source>
        <dbReference type="ARBA" id="ARBA00004922"/>
    </source>
</evidence>
<dbReference type="InterPro" id="IPR001382">
    <property type="entry name" value="Glyco_hydro_47"/>
</dbReference>
<evidence type="ECO:0000256" key="8">
    <source>
        <dbReference type="ARBA" id="ARBA00047669"/>
    </source>
</evidence>
<organism evidence="11 12">
    <name type="scientific">Apophysomyces ossiformis</name>
    <dbReference type="NCBI Taxonomy" id="679940"/>
    <lineage>
        <taxon>Eukaryota</taxon>
        <taxon>Fungi</taxon>
        <taxon>Fungi incertae sedis</taxon>
        <taxon>Mucoromycota</taxon>
        <taxon>Mucoromycotina</taxon>
        <taxon>Mucoromycetes</taxon>
        <taxon>Mucorales</taxon>
        <taxon>Mucorineae</taxon>
        <taxon>Mucoraceae</taxon>
        <taxon>Apophysomyces</taxon>
    </lineage>
</organism>
<dbReference type="InterPro" id="IPR050749">
    <property type="entry name" value="Glycosyl_Hydrolase_47"/>
</dbReference>
<dbReference type="GO" id="GO:0016020">
    <property type="term" value="C:membrane"/>
    <property type="evidence" value="ECO:0007669"/>
    <property type="project" value="InterPro"/>
</dbReference>
<dbReference type="GO" id="GO:0005975">
    <property type="term" value="P:carbohydrate metabolic process"/>
    <property type="evidence" value="ECO:0007669"/>
    <property type="project" value="InterPro"/>
</dbReference>
<keyword evidence="7" id="KW-1015">Disulfide bond</keyword>
<dbReference type="GO" id="GO:0005783">
    <property type="term" value="C:endoplasmic reticulum"/>
    <property type="evidence" value="ECO:0007669"/>
    <property type="project" value="TreeGrafter"/>
</dbReference>
<comment type="catalytic activity">
    <reaction evidence="8">
        <text>N(4)-(alpha-D-Man-(1-&gt;2)-alpha-D-Man-(1-&gt;2)-alpha-D-Man-(1-&gt;3)-[alpha-D-Man-(1-&gt;3)-[alpha-D-Man-(1-&gt;2)-alpha-D-Man-(1-&gt;6)]-alpha-D-Man-(1-&gt;6)]-beta-D-Man-(1-&gt;4)-beta-D-GlcNAc-(1-&gt;4)-beta-D-GlcNAc)-L-asparaginyl-[protein] (N-glucan mannose isomer 8A1,2,3B1,3) + 3 H2O = N(4)-(alpha-D-Man-(1-&gt;3)-[alpha-D-Man-(1-&gt;3)-[alpha-D-Man-(1-&gt;6)]-alpha-D-Man-(1-&gt;6)]-beta-D-Man-(1-&gt;4)-beta-D-GlcNAc-(1-&gt;4)-beta-D-GlcNAc)-L-asparaginyl-[protein] (N-glucan mannose isomer 5A1,2) + 3 beta-D-mannose</text>
        <dbReference type="Rhea" id="RHEA:56028"/>
        <dbReference type="Rhea" id="RHEA-COMP:14358"/>
        <dbReference type="Rhea" id="RHEA-COMP:14367"/>
        <dbReference type="ChEBI" id="CHEBI:15377"/>
        <dbReference type="ChEBI" id="CHEBI:28563"/>
        <dbReference type="ChEBI" id="CHEBI:59087"/>
        <dbReference type="ChEBI" id="CHEBI:60628"/>
        <dbReference type="EC" id="3.2.1.113"/>
    </reaction>
</comment>
<evidence type="ECO:0000256" key="10">
    <source>
        <dbReference type="RuleBase" id="RU361193"/>
    </source>
</evidence>
<dbReference type="Pfam" id="PF01532">
    <property type="entry name" value="Glyco_hydro_47"/>
    <property type="match status" value="1"/>
</dbReference>
<evidence type="ECO:0000256" key="4">
    <source>
        <dbReference type="ARBA" id="ARBA00022723"/>
    </source>
</evidence>
<evidence type="ECO:0000256" key="9">
    <source>
        <dbReference type="ARBA" id="ARBA00048605"/>
    </source>
</evidence>
<dbReference type="GO" id="GO:0005509">
    <property type="term" value="F:calcium ion binding"/>
    <property type="evidence" value="ECO:0007669"/>
    <property type="project" value="InterPro"/>
</dbReference>
<keyword evidence="6" id="KW-0106">Calcium</keyword>
<evidence type="ECO:0000313" key="12">
    <source>
        <dbReference type="Proteomes" id="UP000605846"/>
    </source>
</evidence>
<dbReference type="EMBL" id="JABAYA010000031">
    <property type="protein sequence ID" value="KAF7728858.1"/>
    <property type="molecule type" value="Genomic_DNA"/>
</dbReference>
<keyword evidence="12" id="KW-1185">Reference proteome</keyword>
<comment type="pathway">
    <text evidence="2">Protein modification; protein glycosylation.</text>
</comment>
<evidence type="ECO:0000256" key="7">
    <source>
        <dbReference type="ARBA" id="ARBA00023157"/>
    </source>
</evidence>
<dbReference type="SUPFAM" id="SSF48225">
    <property type="entry name" value="Seven-hairpin glycosidases"/>
    <property type="match status" value="1"/>
</dbReference>
<comment type="catalytic activity">
    <reaction evidence="9">
        <text>N(4)-(alpha-D-Man-(1-&gt;2)-alpha-D-Man-(1-&gt;2)-alpha-D-Man-(1-&gt;3)-[alpha-D-Man-(1-&gt;2)-alpha-D-Man-(1-&gt;3)-[alpha-D-Man-(1-&gt;2)-alpha-D-Man-(1-&gt;6)]-alpha-D-Man-(1-&gt;6)]-beta-D-Man-(1-&gt;4)-beta-D-GlcNAc-(1-&gt;4)-beta-D-GlcNAc)-L-asparaginyl-[protein] (N-glucan mannose isomer 9A1,2,3B1,2,3) + 4 H2O = N(4)-(alpha-D-Man-(1-&gt;3)-[alpha-D-Man-(1-&gt;3)-[alpha-D-Man-(1-&gt;6)]-alpha-D-Man-(1-&gt;6)]-beta-D-Man-(1-&gt;4)-beta-D-GlcNAc-(1-&gt;4)-beta-D-GlcNAc)-L-asparaginyl-[protein] (N-glucan mannose isomer 5A1,2) + 4 beta-D-mannose</text>
        <dbReference type="Rhea" id="RHEA:56008"/>
        <dbReference type="Rhea" id="RHEA-COMP:14356"/>
        <dbReference type="Rhea" id="RHEA-COMP:14367"/>
        <dbReference type="ChEBI" id="CHEBI:15377"/>
        <dbReference type="ChEBI" id="CHEBI:28563"/>
        <dbReference type="ChEBI" id="CHEBI:59087"/>
        <dbReference type="ChEBI" id="CHEBI:139493"/>
        <dbReference type="EC" id="3.2.1.113"/>
    </reaction>
</comment>
<keyword evidence="10" id="KW-0326">Glycosidase</keyword>
<reference evidence="11" key="1">
    <citation type="submission" date="2020-01" db="EMBL/GenBank/DDBJ databases">
        <title>Genome Sequencing of Three Apophysomyces-Like Fungal Strains Confirms a Novel Fungal Genus in the Mucoromycota with divergent Burkholderia-like Endosymbiotic Bacteria.</title>
        <authorList>
            <person name="Stajich J.E."/>
            <person name="Macias A.M."/>
            <person name="Carter-House D."/>
            <person name="Lovett B."/>
            <person name="Kasson L.R."/>
            <person name="Berry K."/>
            <person name="Grigoriev I."/>
            <person name="Chang Y."/>
            <person name="Spatafora J."/>
            <person name="Kasson M.T."/>
        </authorList>
    </citation>
    <scope>NUCLEOTIDE SEQUENCE</scope>
    <source>
        <strain evidence="11">NRRL A-21654</strain>
    </source>
</reference>
<dbReference type="Gene3D" id="1.50.10.10">
    <property type="match status" value="1"/>
</dbReference>
<dbReference type="OrthoDB" id="8118055at2759"/>
<sequence length="264" mass="29599">MHGTDTAHTPLATTNYFHGQMVAMILASIFDGMDTMIIMGLEEEYQRALGHVQKVQWRSTHDTSKTFETNIRYLGGLLSTYDLRPDPVLLTKALELANEVILPAYITLNGIPAAYVNVNTQVHQDNIIVLAEFGSLQLELVRLSQITGDDKYATIANRVIDKISKVASKFPGLYPILWNFDTFTPSTENVSGGGDSYYEYLLKTHILMNGNDSLQINMWRTAVDSMQKYLRSETSRGMVFLADVQNNTKILSTGELVPRKNKQA</sequence>
<protein>
    <recommendedName>
        <fullName evidence="10">alpha-1,2-Mannosidase</fullName>
        <ecNumber evidence="10">3.2.1.-</ecNumber>
    </recommendedName>
</protein>
<keyword evidence="5 10" id="KW-0378">Hydrolase</keyword>
<dbReference type="InterPro" id="IPR036026">
    <property type="entry name" value="Seven-hairpin_glycosidases"/>
</dbReference>
<dbReference type="PRINTS" id="PR00747">
    <property type="entry name" value="GLYHDRLASE47"/>
</dbReference>
<dbReference type="GO" id="GO:0004571">
    <property type="term" value="F:mannosyl-oligosaccharide 1,2-alpha-mannosidase activity"/>
    <property type="evidence" value="ECO:0007669"/>
    <property type="project" value="UniProtKB-EC"/>
</dbReference>
<evidence type="ECO:0000256" key="5">
    <source>
        <dbReference type="ARBA" id="ARBA00022801"/>
    </source>
</evidence>